<dbReference type="InterPro" id="IPR051309">
    <property type="entry name" value="ABCF_ATPase"/>
</dbReference>
<evidence type="ECO:0000313" key="1">
    <source>
        <dbReference type="EMBL" id="GGI46721.1"/>
    </source>
</evidence>
<dbReference type="Proteomes" id="UP000615455">
    <property type="component" value="Unassembled WGS sequence"/>
</dbReference>
<evidence type="ECO:0000313" key="2">
    <source>
        <dbReference type="Proteomes" id="UP000615455"/>
    </source>
</evidence>
<evidence type="ECO:0008006" key="3">
    <source>
        <dbReference type="Google" id="ProtNLM"/>
    </source>
</evidence>
<reference evidence="2" key="1">
    <citation type="journal article" date="2019" name="Int. J. Syst. Evol. Microbiol.">
        <title>The Global Catalogue of Microorganisms (GCM) 10K type strain sequencing project: providing services to taxonomists for standard genome sequencing and annotation.</title>
        <authorList>
            <consortium name="The Broad Institute Genomics Platform"/>
            <consortium name="The Broad Institute Genome Sequencing Center for Infectious Disease"/>
            <person name="Wu L."/>
            <person name="Ma J."/>
        </authorList>
    </citation>
    <scope>NUCLEOTIDE SEQUENCE [LARGE SCALE GENOMIC DNA]</scope>
    <source>
        <strain evidence="2">CGMCC 1.15043</strain>
    </source>
</reference>
<dbReference type="PANTHER" id="PTHR42855">
    <property type="entry name" value="ABC TRANSPORTER ATP-BINDING SUBUNIT"/>
    <property type="match status" value="1"/>
</dbReference>
<dbReference type="SUPFAM" id="SSF52540">
    <property type="entry name" value="P-loop containing nucleoside triphosphate hydrolases"/>
    <property type="match status" value="1"/>
</dbReference>
<name>A0ABQ2BVB6_9BACL</name>
<dbReference type="Gene3D" id="3.40.50.300">
    <property type="entry name" value="P-loop containing nucleotide triphosphate hydrolases"/>
    <property type="match status" value="1"/>
</dbReference>
<gene>
    <name evidence="1" type="ORF">GCM10008018_18510</name>
</gene>
<keyword evidence="2" id="KW-1185">Reference proteome</keyword>
<organism evidence="1 2">
    <name type="scientific">Paenibacillus marchantiophytorum</name>
    <dbReference type="NCBI Taxonomy" id="1619310"/>
    <lineage>
        <taxon>Bacteria</taxon>
        <taxon>Bacillati</taxon>
        <taxon>Bacillota</taxon>
        <taxon>Bacilli</taxon>
        <taxon>Bacillales</taxon>
        <taxon>Paenibacillaceae</taxon>
        <taxon>Paenibacillus</taxon>
    </lineage>
</organism>
<dbReference type="PANTHER" id="PTHR42855:SF2">
    <property type="entry name" value="DRUG RESISTANCE ABC TRANSPORTER,ATP-BINDING PROTEIN"/>
    <property type="match status" value="1"/>
</dbReference>
<protein>
    <recommendedName>
        <fullName evidence="3">ABC transporter ATP-binding protein</fullName>
    </recommendedName>
</protein>
<accession>A0ABQ2BVB6</accession>
<sequence>MHIWDEPLNFIDIISRIQIEELLLEYTPTILFVEHDREFCENVATKVIEL</sequence>
<dbReference type="EMBL" id="BMHE01000006">
    <property type="protein sequence ID" value="GGI46721.1"/>
    <property type="molecule type" value="Genomic_DNA"/>
</dbReference>
<proteinExistence type="predicted"/>
<comment type="caution">
    <text evidence="1">The sequence shown here is derived from an EMBL/GenBank/DDBJ whole genome shotgun (WGS) entry which is preliminary data.</text>
</comment>
<dbReference type="InterPro" id="IPR027417">
    <property type="entry name" value="P-loop_NTPase"/>
</dbReference>